<sequence>MSLSRQLVRPAILARRVVPTIQAVPNRTHVSGTRTDKSKYGGRFMVTALPGDGIGPELVGYVKEVFRYGGVPVDFEEVHLDSSRDDVDLLEQAITAVKRNGVALKGNIETRHNDPNCKSRNVELRLRLGLFANIVHVTSQPGIETRHSGIDIVLIRQNTEGEYSCEEHMSIKGVVESLKVITQLKSDEIARYAFEWAKNNGRKKITCVHKANIMKLSDGLFLRCCTEIAKDYPEIEFDNIIIDNCSMQLVSNPKQFDVLLLPNLYGNILTNLACGITGGPGIASGRNYGRDYAVFETGTRNTGKSIAGKNIANPIAMMNAGVDLLYHLNLREHAEVIASAIDKTINVDKIHTPDLGGQATTTEVVQNIIKEVQKSA</sequence>
<dbReference type="SUPFAM" id="SSF53659">
    <property type="entry name" value="Isocitrate/Isopropylmalate dehydrogenase-like"/>
    <property type="match status" value="1"/>
</dbReference>
<dbReference type="EMBL" id="MNPL01004463">
    <property type="protein sequence ID" value="OQR76736.1"/>
    <property type="molecule type" value="Genomic_DNA"/>
</dbReference>
<comment type="subcellular location">
    <subcellularLocation>
        <location evidence="1 6">Mitochondrion</location>
    </subcellularLocation>
</comment>
<dbReference type="GO" id="GO:0016616">
    <property type="term" value="F:oxidoreductase activity, acting on the CH-OH group of donors, NAD or NADP as acceptor"/>
    <property type="evidence" value="ECO:0007669"/>
    <property type="project" value="InterPro"/>
</dbReference>
<dbReference type="FunFam" id="3.40.718.10:FF:000001">
    <property type="entry name" value="Isocitrate dehydrogenase [NAD] subunit, mitochondrial"/>
    <property type="match status" value="1"/>
</dbReference>
<dbReference type="Gene3D" id="3.40.718.10">
    <property type="entry name" value="Isopropylmalate Dehydrogenase"/>
    <property type="match status" value="1"/>
</dbReference>
<gene>
    <name evidence="8" type="ORF">BIW11_07589</name>
</gene>
<organism evidence="8 9">
    <name type="scientific">Tropilaelaps mercedesae</name>
    <dbReference type="NCBI Taxonomy" id="418985"/>
    <lineage>
        <taxon>Eukaryota</taxon>
        <taxon>Metazoa</taxon>
        <taxon>Ecdysozoa</taxon>
        <taxon>Arthropoda</taxon>
        <taxon>Chelicerata</taxon>
        <taxon>Arachnida</taxon>
        <taxon>Acari</taxon>
        <taxon>Parasitiformes</taxon>
        <taxon>Mesostigmata</taxon>
        <taxon>Gamasina</taxon>
        <taxon>Dermanyssoidea</taxon>
        <taxon>Laelapidae</taxon>
        <taxon>Tropilaelaps</taxon>
    </lineage>
</organism>
<dbReference type="InParanoid" id="A0A1V9XTA9"/>
<comment type="caution">
    <text evidence="8">The sequence shown here is derived from an EMBL/GenBank/DDBJ whole genome shotgun (WGS) entry which is preliminary data.</text>
</comment>
<evidence type="ECO:0000256" key="2">
    <source>
        <dbReference type="ARBA" id="ARBA00007769"/>
    </source>
</evidence>
<dbReference type="GO" id="GO:0000287">
    <property type="term" value="F:magnesium ion binding"/>
    <property type="evidence" value="ECO:0007669"/>
    <property type="project" value="UniProtKB-UniRule"/>
</dbReference>
<keyword evidence="5 6" id="KW-0496">Mitochondrion</keyword>
<keyword evidence="4 6" id="KW-0809">Transit peptide</keyword>
<dbReference type="InterPro" id="IPR019818">
    <property type="entry name" value="IsoCit/isopropylmalate_DH_CS"/>
</dbReference>
<dbReference type="GO" id="GO:0005739">
    <property type="term" value="C:mitochondrion"/>
    <property type="evidence" value="ECO:0007669"/>
    <property type="project" value="UniProtKB-SubCell"/>
</dbReference>
<dbReference type="Proteomes" id="UP000192247">
    <property type="component" value="Unassembled WGS sequence"/>
</dbReference>
<dbReference type="PANTHER" id="PTHR11835:SF60">
    <property type="entry name" value="ISOCITRATE DEHYDROGENASE [NAD] SUBUNIT, MITOCHONDRIAL"/>
    <property type="match status" value="1"/>
</dbReference>
<dbReference type="PROSITE" id="PS00470">
    <property type="entry name" value="IDH_IMDH"/>
    <property type="match status" value="1"/>
</dbReference>
<keyword evidence="3 6" id="KW-0816">Tricarboxylic acid cycle</keyword>
<evidence type="ECO:0000259" key="7">
    <source>
        <dbReference type="SMART" id="SM01329"/>
    </source>
</evidence>
<dbReference type="SMART" id="SM01329">
    <property type="entry name" value="Iso_dh"/>
    <property type="match status" value="1"/>
</dbReference>
<proteinExistence type="inferred from homology"/>
<dbReference type="OrthoDB" id="10261637at2759"/>
<keyword evidence="9" id="KW-1185">Reference proteome</keyword>
<evidence type="ECO:0000313" key="9">
    <source>
        <dbReference type="Proteomes" id="UP000192247"/>
    </source>
</evidence>
<evidence type="ECO:0000256" key="5">
    <source>
        <dbReference type="ARBA" id="ARBA00023128"/>
    </source>
</evidence>
<evidence type="ECO:0000313" key="8">
    <source>
        <dbReference type="EMBL" id="OQR76736.1"/>
    </source>
</evidence>
<dbReference type="InterPro" id="IPR004434">
    <property type="entry name" value="Isocitrate_DH_NAD"/>
</dbReference>
<reference evidence="8 9" key="1">
    <citation type="journal article" date="2017" name="Gigascience">
        <title>Draft genome of the honey bee ectoparasitic mite, Tropilaelaps mercedesae, is shaped by the parasitic life history.</title>
        <authorList>
            <person name="Dong X."/>
            <person name="Armstrong S.D."/>
            <person name="Xia D."/>
            <person name="Makepeace B.L."/>
            <person name="Darby A.C."/>
            <person name="Kadowaki T."/>
        </authorList>
    </citation>
    <scope>NUCLEOTIDE SEQUENCE [LARGE SCALE GENOMIC DNA]</scope>
    <source>
        <strain evidence="8">Wuxi-XJTLU</strain>
    </source>
</reference>
<feature type="domain" description="Isopropylmalate dehydrogenase-like" evidence="7">
    <location>
        <begin position="45"/>
        <end position="368"/>
    </location>
</feature>
<dbReference type="GO" id="GO:0006099">
    <property type="term" value="P:tricarboxylic acid cycle"/>
    <property type="evidence" value="ECO:0007669"/>
    <property type="project" value="UniProtKB-UniRule"/>
</dbReference>
<dbReference type="InterPro" id="IPR024084">
    <property type="entry name" value="IsoPropMal-DH-like_dom"/>
</dbReference>
<dbReference type="GO" id="GO:0051287">
    <property type="term" value="F:NAD binding"/>
    <property type="evidence" value="ECO:0007669"/>
    <property type="project" value="UniProtKB-UniRule"/>
</dbReference>
<evidence type="ECO:0000256" key="3">
    <source>
        <dbReference type="ARBA" id="ARBA00022532"/>
    </source>
</evidence>
<dbReference type="PANTHER" id="PTHR11835">
    <property type="entry name" value="DECARBOXYLATING DEHYDROGENASES-ISOCITRATE, ISOPROPYLMALATE, TARTRATE"/>
    <property type="match status" value="1"/>
</dbReference>
<accession>A0A1V9XTA9</accession>
<dbReference type="NCBIfam" id="TIGR00175">
    <property type="entry name" value="mito_nad_idh"/>
    <property type="match status" value="1"/>
</dbReference>
<name>A0A1V9XTA9_9ACAR</name>
<dbReference type="Pfam" id="PF00180">
    <property type="entry name" value="Iso_dh"/>
    <property type="match status" value="1"/>
</dbReference>
<evidence type="ECO:0000256" key="4">
    <source>
        <dbReference type="ARBA" id="ARBA00022946"/>
    </source>
</evidence>
<protein>
    <recommendedName>
        <fullName evidence="6">Isocitrate dehydrogenase [NAD] subunit, mitochondrial</fullName>
    </recommendedName>
</protein>
<dbReference type="FunCoup" id="A0A1V9XTA9">
    <property type="interactions" value="712"/>
</dbReference>
<comment type="similarity">
    <text evidence="2 6">Belongs to the isocitrate and isopropylmalate dehydrogenases family.</text>
</comment>
<dbReference type="STRING" id="418985.A0A1V9XTA9"/>
<evidence type="ECO:0000256" key="1">
    <source>
        <dbReference type="ARBA" id="ARBA00004173"/>
    </source>
</evidence>
<dbReference type="GO" id="GO:0006102">
    <property type="term" value="P:isocitrate metabolic process"/>
    <property type="evidence" value="ECO:0007669"/>
    <property type="project" value="TreeGrafter"/>
</dbReference>
<evidence type="ECO:0000256" key="6">
    <source>
        <dbReference type="RuleBase" id="RU361266"/>
    </source>
</evidence>
<dbReference type="AlphaFoldDB" id="A0A1V9XTA9"/>